<feature type="region of interest" description="Disordered" evidence="1">
    <location>
        <begin position="494"/>
        <end position="542"/>
    </location>
</feature>
<evidence type="ECO:0000256" key="1">
    <source>
        <dbReference type="SAM" id="MobiDB-lite"/>
    </source>
</evidence>
<sequence length="617" mass="68334">MPKENTVLTIDVGGDSLKMAEFVFPPGGAVMLRKFAFRKLEEQEGDNSAFAQAYNEMIAEHNFTARQVRLSLSGQSSFSRLSKLPSLLGNKSAIARVVEYEARQTVPYAMSEVVWDYQLIRHAWEDRRSEMQEDGSTIEISEDHEEYEALFVAVKTDQIVRYTDVIEDSGRKILSVEIAPVALFNAAKGTQLRDDECALILNIGGRGSNLMIADQNRVFIRPIPIGGDTITQQVAKEFGIGFSEAEDLKHRHGFVALGGAYEEPESEVAATISKIARNVMTRLHGEVSRSINVWRSQHGGHQPSRILLSGGGSTMLYITDFFNEKLRLPVEYLNTFGAITIDDSVDKEALQAIAPMFQEMIGMSLRSVTQCPIDISLIPASIRNQVELNRKKPYFYISAFSLIVCLLIFSFGVNKRLNFDKQRVDRVQVEVDKTNKKVSQVDGLVSRLNSAKGSYEEPMQFLKDRAKWTNMLTELEQRMPDMMWVTTLEGVGDEVPNSDGAAGSPDSPFGGSPFGGPAFGGSPFGPGGEGGMMSGPESNLPPSPADITEVKQIRLVGYTLIMGANLLEQEFQKRLKDSTFFSDADDGSVLVKYAPETDTLNLSSFEMLVKLKEPIKK</sequence>
<keyword evidence="2" id="KW-1133">Transmembrane helix</keyword>
<dbReference type="CDD" id="cd24049">
    <property type="entry name" value="ASKHA_NBD_PilM"/>
    <property type="match status" value="1"/>
</dbReference>
<gene>
    <name evidence="3" type="ORF">FYJ85_04220</name>
</gene>
<feature type="transmembrane region" description="Helical" evidence="2">
    <location>
        <begin position="394"/>
        <end position="413"/>
    </location>
</feature>
<dbReference type="InterPro" id="IPR005883">
    <property type="entry name" value="PilM"/>
</dbReference>
<protein>
    <recommendedName>
        <fullName evidence="5">Type IV pilus assembly protein PilM</fullName>
    </recommendedName>
</protein>
<dbReference type="Proteomes" id="UP000435649">
    <property type="component" value="Unassembled WGS sequence"/>
</dbReference>
<evidence type="ECO:0008006" key="5">
    <source>
        <dbReference type="Google" id="ProtNLM"/>
    </source>
</evidence>
<feature type="compositionally biased region" description="Low complexity" evidence="1">
    <location>
        <begin position="500"/>
        <end position="511"/>
    </location>
</feature>
<dbReference type="Pfam" id="PF11104">
    <property type="entry name" value="PilM_2"/>
    <property type="match status" value="1"/>
</dbReference>
<evidence type="ECO:0000256" key="2">
    <source>
        <dbReference type="SAM" id="Phobius"/>
    </source>
</evidence>
<comment type="caution">
    <text evidence="3">The sequence shown here is derived from an EMBL/GenBank/DDBJ whole genome shotgun (WGS) entry which is preliminary data.</text>
</comment>
<dbReference type="RefSeq" id="WP_154417086.1">
    <property type="nucleotide sequence ID" value="NZ_VUNS01000003.1"/>
</dbReference>
<dbReference type="Gene3D" id="3.30.420.40">
    <property type="match status" value="2"/>
</dbReference>
<dbReference type="PANTHER" id="PTHR32432:SF3">
    <property type="entry name" value="ETHANOLAMINE UTILIZATION PROTEIN EUTJ"/>
    <property type="match status" value="1"/>
</dbReference>
<dbReference type="InterPro" id="IPR043129">
    <property type="entry name" value="ATPase_NBD"/>
</dbReference>
<reference evidence="3 4" key="1">
    <citation type="submission" date="2019-08" db="EMBL/GenBank/DDBJ databases">
        <title>In-depth cultivation of the pig gut microbiome towards novel bacterial diversity and tailored functional studies.</title>
        <authorList>
            <person name="Wylensek D."/>
            <person name="Hitch T.C.A."/>
            <person name="Clavel T."/>
        </authorList>
    </citation>
    <scope>NUCLEOTIDE SEQUENCE [LARGE SCALE GENOMIC DNA]</scope>
    <source>
        <strain evidence="3 4">BBE-744-WT-12</strain>
    </source>
</reference>
<proteinExistence type="predicted"/>
<dbReference type="SUPFAM" id="SSF53067">
    <property type="entry name" value="Actin-like ATPase domain"/>
    <property type="match status" value="1"/>
</dbReference>
<organism evidence="3 4">
    <name type="scientific">Victivallis lenta</name>
    <dbReference type="NCBI Taxonomy" id="2606640"/>
    <lineage>
        <taxon>Bacteria</taxon>
        <taxon>Pseudomonadati</taxon>
        <taxon>Lentisphaerota</taxon>
        <taxon>Lentisphaeria</taxon>
        <taxon>Victivallales</taxon>
        <taxon>Victivallaceae</taxon>
        <taxon>Victivallis</taxon>
    </lineage>
</organism>
<evidence type="ECO:0000313" key="3">
    <source>
        <dbReference type="EMBL" id="MST96252.1"/>
    </source>
</evidence>
<evidence type="ECO:0000313" key="4">
    <source>
        <dbReference type="Proteomes" id="UP000435649"/>
    </source>
</evidence>
<dbReference type="EMBL" id="VUNS01000003">
    <property type="protein sequence ID" value="MST96252.1"/>
    <property type="molecule type" value="Genomic_DNA"/>
</dbReference>
<dbReference type="PANTHER" id="PTHR32432">
    <property type="entry name" value="CELL DIVISION PROTEIN FTSA-RELATED"/>
    <property type="match status" value="1"/>
</dbReference>
<feature type="compositionally biased region" description="Gly residues" evidence="1">
    <location>
        <begin position="512"/>
        <end position="533"/>
    </location>
</feature>
<keyword evidence="2" id="KW-0472">Membrane</keyword>
<accession>A0A844FZW9</accession>
<dbReference type="InterPro" id="IPR050696">
    <property type="entry name" value="FtsA/MreB"/>
</dbReference>
<keyword evidence="4" id="KW-1185">Reference proteome</keyword>
<name>A0A844FZW9_9BACT</name>
<keyword evidence="2" id="KW-0812">Transmembrane</keyword>
<dbReference type="AlphaFoldDB" id="A0A844FZW9"/>
<dbReference type="Gene3D" id="3.30.1490.300">
    <property type="match status" value="1"/>
</dbReference>